<name>A0A165MEK6_EXIGL</name>
<proteinExistence type="predicted"/>
<dbReference type="Proteomes" id="UP000077266">
    <property type="component" value="Unassembled WGS sequence"/>
</dbReference>
<accession>A0A165MEK6</accession>
<evidence type="ECO:0000313" key="2">
    <source>
        <dbReference type="EMBL" id="KZV99158.1"/>
    </source>
</evidence>
<evidence type="ECO:0000256" key="1">
    <source>
        <dbReference type="SAM" id="Phobius"/>
    </source>
</evidence>
<dbReference type="InParanoid" id="A0A165MEK6"/>
<feature type="transmembrane region" description="Helical" evidence="1">
    <location>
        <begin position="37"/>
        <end position="62"/>
    </location>
</feature>
<protein>
    <submittedName>
        <fullName evidence="2">Uncharacterized protein</fullName>
    </submittedName>
</protein>
<dbReference type="OrthoDB" id="100006at2759"/>
<gene>
    <name evidence="2" type="ORF">EXIGLDRAFT_259623</name>
</gene>
<feature type="transmembrane region" description="Helical" evidence="1">
    <location>
        <begin position="7"/>
        <end position="25"/>
    </location>
</feature>
<dbReference type="AlphaFoldDB" id="A0A165MEK6"/>
<keyword evidence="1" id="KW-1133">Transmembrane helix</keyword>
<keyword evidence="1" id="KW-0812">Transmembrane</keyword>
<sequence length="286" mass="31088">MYIFGTVISFMNIAIWGSIAVHFITCEFDGLGCFGSWVGALFMPIIALGMMVFPTFGGLIVLSPVQNNAWHHRCDPFKVQVILDGRSYKDPRYTPDVARFYVGNGAAPLFTYDLDQTNSDAWTFHFRTFDAPEDSLPPAFVPVLRAVTYNFVDNTLNGTCTVSGGNDTLCMTGTFNPGNFLSFDLNYNITGTPVHAPSRAFDKQWAFSDDAPSLILRSVEADNSLGDVILRTAVTKRSDCTQLKVCVDGLSGQGDAAAVGPEVMAPLGLMLARQGDYGIQCTTPSD</sequence>
<keyword evidence="3" id="KW-1185">Reference proteome</keyword>
<dbReference type="EMBL" id="KV425912">
    <property type="protein sequence ID" value="KZV99158.1"/>
    <property type="molecule type" value="Genomic_DNA"/>
</dbReference>
<keyword evidence="1" id="KW-0472">Membrane</keyword>
<organism evidence="2 3">
    <name type="scientific">Exidia glandulosa HHB12029</name>
    <dbReference type="NCBI Taxonomy" id="1314781"/>
    <lineage>
        <taxon>Eukaryota</taxon>
        <taxon>Fungi</taxon>
        <taxon>Dikarya</taxon>
        <taxon>Basidiomycota</taxon>
        <taxon>Agaricomycotina</taxon>
        <taxon>Agaricomycetes</taxon>
        <taxon>Auriculariales</taxon>
        <taxon>Exidiaceae</taxon>
        <taxon>Exidia</taxon>
    </lineage>
</organism>
<evidence type="ECO:0000313" key="3">
    <source>
        <dbReference type="Proteomes" id="UP000077266"/>
    </source>
</evidence>
<reference evidence="2 3" key="1">
    <citation type="journal article" date="2016" name="Mol. Biol. Evol.">
        <title>Comparative Genomics of Early-Diverging Mushroom-Forming Fungi Provides Insights into the Origins of Lignocellulose Decay Capabilities.</title>
        <authorList>
            <person name="Nagy L.G."/>
            <person name="Riley R."/>
            <person name="Tritt A."/>
            <person name="Adam C."/>
            <person name="Daum C."/>
            <person name="Floudas D."/>
            <person name="Sun H."/>
            <person name="Yadav J.S."/>
            <person name="Pangilinan J."/>
            <person name="Larsson K.H."/>
            <person name="Matsuura K."/>
            <person name="Barry K."/>
            <person name="Labutti K."/>
            <person name="Kuo R."/>
            <person name="Ohm R.A."/>
            <person name="Bhattacharya S.S."/>
            <person name="Shirouzu T."/>
            <person name="Yoshinaga Y."/>
            <person name="Martin F.M."/>
            <person name="Grigoriev I.V."/>
            <person name="Hibbett D.S."/>
        </authorList>
    </citation>
    <scope>NUCLEOTIDE SEQUENCE [LARGE SCALE GENOMIC DNA]</scope>
    <source>
        <strain evidence="2 3">HHB12029</strain>
    </source>
</reference>